<evidence type="ECO:0000313" key="10">
    <source>
        <dbReference type="EMBL" id="GJG59113.1"/>
    </source>
</evidence>
<dbReference type="GO" id="GO:0005524">
    <property type="term" value="F:ATP binding"/>
    <property type="evidence" value="ECO:0007669"/>
    <property type="project" value="UniProtKB-UniRule"/>
</dbReference>
<proteinExistence type="inferred from homology"/>
<comment type="similarity">
    <text evidence="1 8">Belongs to the cytidylate kinase family. Type 1 subfamily.</text>
</comment>
<organism evidence="10 11">
    <name type="scientific">Prevotella lacticifex</name>
    <dbReference type="NCBI Taxonomy" id="2854755"/>
    <lineage>
        <taxon>Bacteria</taxon>
        <taxon>Pseudomonadati</taxon>
        <taxon>Bacteroidota</taxon>
        <taxon>Bacteroidia</taxon>
        <taxon>Bacteroidales</taxon>
        <taxon>Prevotellaceae</taxon>
        <taxon>Prevotella</taxon>
    </lineage>
</organism>
<protein>
    <recommendedName>
        <fullName evidence="8">Cytidylate kinase</fullName>
        <shortName evidence="8">CK</shortName>
        <ecNumber evidence="8">2.7.4.25</ecNumber>
    </recommendedName>
    <alternativeName>
        <fullName evidence="8">Cytidine monophosphate kinase</fullName>
        <shortName evidence="8">CMP kinase</shortName>
    </alternativeName>
</protein>
<gene>
    <name evidence="8 10" type="primary">cmk</name>
    <name evidence="10" type="ORF">PRLR5076_19640</name>
</gene>
<keyword evidence="4 8" id="KW-0418">Kinase</keyword>
<name>A0A9R1CAK3_9BACT</name>
<comment type="subcellular location">
    <subcellularLocation>
        <location evidence="8">Cytoplasm</location>
    </subcellularLocation>
</comment>
<reference evidence="10" key="1">
    <citation type="journal article" date="2022" name="Int. J. Syst. Evol. Microbiol.">
        <title>Prevotella lacticifex sp. nov., isolated from the rumen of cows.</title>
        <authorList>
            <person name="Shinkai T."/>
            <person name="Ikeyama N."/>
            <person name="Kumagai M."/>
            <person name="Ohmori H."/>
            <person name="Sakamoto M."/>
            <person name="Ohkuma M."/>
            <person name="Mitsumori M."/>
        </authorList>
    </citation>
    <scope>NUCLEOTIDE SEQUENCE</scope>
    <source>
        <strain evidence="10">R5076</strain>
    </source>
</reference>
<keyword evidence="2 8" id="KW-0808">Transferase</keyword>
<evidence type="ECO:0000256" key="8">
    <source>
        <dbReference type="HAMAP-Rule" id="MF_00238"/>
    </source>
</evidence>
<evidence type="ECO:0000313" key="11">
    <source>
        <dbReference type="Proteomes" id="UP000825483"/>
    </source>
</evidence>
<dbReference type="GO" id="GO:0015949">
    <property type="term" value="P:nucleobase-containing small molecule interconversion"/>
    <property type="evidence" value="ECO:0007669"/>
    <property type="project" value="TreeGrafter"/>
</dbReference>
<accession>A0A9R1CAK3</accession>
<dbReference type="SUPFAM" id="SSF52540">
    <property type="entry name" value="P-loop containing nucleoside triphosphate hydrolases"/>
    <property type="match status" value="1"/>
</dbReference>
<dbReference type="InterPro" id="IPR003136">
    <property type="entry name" value="Cytidylate_kin"/>
</dbReference>
<evidence type="ECO:0000256" key="1">
    <source>
        <dbReference type="ARBA" id="ARBA00009427"/>
    </source>
</evidence>
<dbReference type="InterPro" id="IPR027417">
    <property type="entry name" value="P-loop_NTPase"/>
</dbReference>
<dbReference type="GO" id="GO:0006220">
    <property type="term" value="P:pyrimidine nucleotide metabolic process"/>
    <property type="evidence" value="ECO:0007669"/>
    <property type="project" value="UniProtKB-UniRule"/>
</dbReference>
<dbReference type="HAMAP" id="MF_00238">
    <property type="entry name" value="Cytidyl_kinase_type1"/>
    <property type="match status" value="1"/>
</dbReference>
<dbReference type="GO" id="GO:0036431">
    <property type="term" value="F:dCMP kinase activity"/>
    <property type="evidence" value="ECO:0007669"/>
    <property type="project" value="InterPro"/>
</dbReference>
<dbReference type="Gene3D" id="3.40.50.300">
    <property type="entry name" value="P-loop containing nucleotide triphosphate hydrolases"/>
    <property type="match status" value="1"/>
</dbReference>
<dbReference type="AlphaFoldDB" id="A0A9R1CAK3"/>
<keyword evidence="3 8" id="KW-0547">Nucleotide-binding</keyword>
<comment type="catalytic activity">
    <reaction evidence="6 8">
        <text>dCMP + ATP = dCDP + ADP</text>
        <dbReference type="Rhea" id="RHEA:25094"/>
        <dbReference type="ChEBI" id="CHEBI:30616"/>
        <dbReference type="ChEBI" id="CHEBI:57566"/>
        <dbReference type="ChEBI" id="CHEBI:58593"/>
        <dbReference type="ChEBI" id="CHEBI:456216"/>
        <dbReference type="EC" id="2.7.4.25"/>
    </reaction>
</comment>
<evidence type="ECO:0000256" key="4">
    <source>
        <dbReference type="ARBA" id="ARBA00022777"/>
    </source>
</evidence>
<evidence type="ECO:0000256" key="2">
    <source>
        <dbReference type="ARBA" id="ARBA00022679"/>
    </source>
</evidence>
<dbReference type="Proteomes" id="UP000825483">
    <property type="component" value="Unassembled WGS sequence"/>
</dbReference>
<evidence type="ECO:0000256" key="7">
    <source>
        <dbReference type="ARBA" id="ARBA00048478"/>
    </source>
</evidence>
<dbReference type="GO" id="GO:0005829">
    <property type="term" value="C:cytosol"/>
    <property type="evidence" value="ECO:0007669"/>
    <property type="project" value="TreeGrafter"/>
</dbReference>
<dbReference type="EC" id="2.7.4.25" evidence="8"/>
<dbReference type="Pfam" id="PF02224">
    <property type="entry name" value="Cytidylate_kin"/>
    <property type="match status" value="1"/>
</dbReference>
<feature type="domain" description="Cytidylate kinase" evidence="9">
    <location>
        <begin position="6"/>
        <end position="224"/>
    </location>
</feature>
<sequence length="232" mass="26057">MKKITIAIDGFSSCGKSTMAKDLARSVGYIYVDTGAMYRAVTLYAMRHNMFNTDGTVKVDDLEKAMADIHISFELNGKTGRNDTFLNGEDVEDDIRSMAVAGHVSPIAAVPFVRKAMVVQQQAMGTKKGIVMDGRDIGTTVFPEAELKIFVTASPMVRAERRYAELKGKGLKVNFNDILKNVEERDYIDTHREVSPLRKADDAIELDNSNMTIEEQREWLLEKFRLATNQHE</sequence>
<dbReference type="CDD" id="cd02020">
    <property type="entry name" value="CMPK"/>
    <property type="match status" value="1"/>
</dbReference>
<dbReference type="InterPro" id="IPR011994">
    <property type="entry name" value="Cytidylate_kinase_dom"/>
</dbReference>
<dbReference type="PANTHER" id="PTHR21299">
    <property type="entry name" value="CYTIDYLATE KINASE/PANTOATE-BETA-ALANINE LIGASE"/>
    <property type="match status" value="1"/>
</dbReference>
<dbReference type="NCBIfam" id="TIGR00017">
    <property type="entry name" value="cmk"/>
    <property type="match status" value="1"/>
</dbReference>
<keyword evidence="5 8" id="KW-0067">ATP-binding</keyword>
<keyword evidence="11" id="KW-1185">Reference proteome</keyword>
<evidence type="ECO:0000259" key="9">
    <source>
        <dbReference type="Pfam" id="PF02224"/>
    </source>
</evidence>
<dbReference type="EMBL" id="BPUB01000002">
    <property type="protein sequence ID" value="GJG59113.1"/>
    <property type="molecule type" value="Genomic_DNA"/>
</dbReference>
<dbReference type="PANTHER" id="PTHR21299:SF2">
    <property type="entry name" value="CYTIDYLATE KINASE"/>
    <property type="match status" value="1"/>
</dbReference>
<feature type="binding site" evidence="8">
    <location>
        <begin position="10"/>
        <end position="18"/>
    </location>
    <ligand>
        <name>ATP</name>
        <dbReference type="ChEBI" id="CHEBI:30616"/>
    </ligand>
</feature>
<keyword evidence="8" id="KW-0963">Cytoplasm</keyword>
<dbReference type="GeneID" id="72466849"/>
<evidence type="ECO:0000256" key="5">
    <source>
        <dbReference type="ARBA" id="ARBA00022840"/>
    </source>
</evidence>
<evidence type="ECO:0000256" key="3">
    <source>
        <dbReference type="ARBA" id="ARBA00022741"/>
    </source>
</evidence>
<comment type="caution">
    <text evidence="10">The sequence shown here is derived from an EMBL/GenBank/DDBJ whole genome shotgun (WGS) entry which is preliminary data.</text>
</comment>
<evidence type="ECO:0000256" key="6">
    <source>
        <dbReference type="ARBA" id="ARBA00047615"/>
    </source>
</evidence>
<dbReference type="RefSeq" id="WP_223928879.1">
    <property type="nucleotide sequence ID" value="NZ_BPTU01000001.1"/>
</dbReference>
<comment type="catalytic activity">
    <reaction evidence="7 8">
        <text>CMP + ATP = CDP + ADP</text>
        <dbReference type="Rhea" id="RHEA:11600"/>
        <dbReference type="ChEBI" id="CHEBI:30616"/>
        <dbReference type="ChEBI" id="CHEBI:58069"/>
        <dbReference type="ChEBI" id="CHEBI:60377"/>
        <dbReference type="ChEBI" id="CHEBI:456216"/>
        <dbReference type="EC" id="2.7.4.25"/>
    </reaction>
</comment>